<dbReference type="Proteomes" id="UP001596142">
    <property type="component" value="Unassembled WGS sequence"/>
</dbReference>
<proteinExistence type="predicted"/>
<name>A0ABW0YPJ3_9BACI</name>
<accession>A0ABW0YPJ3</accession>
<gene>
    <name evidence="1" type="ORF">ACFPU1_10850</name>
</gene>
<dbReference type="InterPro" id="IPR015867">
    <property type="entry name" value="N-reg_PII/ATP_PRibTrfase_C"/>
</dbReference>
<dbReference type="SUPFAM" id="SSF54913">
    <property type="entry name" value="GlnB-like"/>
    <property type="match status" value="1"/>
</dbReference>
<protein>
    <submittedName>
        <fullName evidence="1">Cyclic-di-AMP receptor</fullName>
    </submittedName>
</protein>
<dbReference type="PANTHER" id="PTHR38456">
    <property type="entry name" value="CYCLIC DI-AMP RECEPTOR A"/>
    <property type="match status" value="1"/>
</dbReference>
<sequence>MKLFICIVESFYRDEIETKMKEKGYRMTELSSSGGFLKRGNTTFLFGVRDSGVEELKSSLKNICTAYEQKKGRSSPDSHRFTSFLLDASEGAHFLASLHGK</sequence>
<dbReference type="InterPro" id="IPR010375">
    <property type="entry name" value="CdAMP_rec"/>
</dbReference>
<dbReference type="InterPro" id="IPR011322">
    <property type="entry name" value="N-reg_PII-like_a/b"/>
</dbReference>
<reference evidence="2" key="1">
    <citation type="journal article" date="2019" name="Int. J. Syst. Evol. Microbiol.">
        <title>The Global Catalogue of Microorganisms (GCM) 10K type strain sequencing project: providing services to taxonomists for standard genome sequencing and annotation.</title>
        <authorList>
            <consortium name="The Broad Institute Genomics Platform"/>
            <consortium name="The Broad Institute Genome Sequencing Center for Infectious Disease"/>
            <person name="Wu L."/>
            <person name="Ma J."/>
        </authorList>
    </citation>
    <scope>NUCLEOTIDE SEQUENCE [LARGE SCALE GENOMIC DNA]</scope>
    <source>
        <strain evidence="2">CECT 7184</strain>
    </source>
</reference>
<evidence type="ECO:0000313" key="1">
    <source>
        <dbReference type="EMBL" id="MFC5713285.1"/>
    </source>
</evidence>
<dbReference type="Gene3D" id="3.30.70.120">
    <property type="match status" value="1"/>
</dbReference>
<dbReference type="EMBL" id="JBHSOZ010000004">
    <property type="protein sequence ID" value="MFC5713285.1"/>
    <property type="molecule type" value="Genomic_DNA"/>
</dbReference>
<dbReference type="PANTHER" id="PTHR38456:SF1">
    <property type="entry name" value="CYCLIC DI-AMP RECEPTOR A"/>
    <property type="match status" value="1"/>
</dbReference>
<comment type="caution">
    <text evidence="1">The sequence shown here is derived from an EMBL/GenBank/DDBJ whole genome shotgun (WGS) entry which is preliminary data.</text>
</comment>
<keyword evidence="2" id="KW-1185">Reference proteome</keyword>
<dbReference type="RefSeq" id="WP_054636799.1">
    <property type="nucleotide sequence ID" value="NZ_JBHSOZ010000004.1"/>
</dbReference>
<organism evidence="1 2">
    <name type="scientific">Thalassorhabdus alkalitolerans</name>
    <dbReference type="NCBI Taxonomy" id="2282697"/>
    <lineage>
        <taxon>Bacteria</taxon>
        <taxon>Bacillati</taxon>
        <taxon>Bacillota</taxon>
        <taxon>Bacilli</taxon>
        <taxon>Bacillales</taxon>
        <taxon>Bacillaceae</taxon>
        <taxon>Thalassorhabdus</taxon>
    </lineage>
</organism>
<dbReference type="Pfam" id="PF06153">
    <property type="entry name" value="CdAMP_rec"/>
    <property type="match status" value="1"/>
</dbReference>
<evidence type="ECO:0000313" key="2">
    <source>
        <dbReference type="Proteomes" id="UP001596142"/>
    </source>
</evidence>
<keyword evidence="1" id="KW-0675">Receptor</keyword>